<keyword evidence="3" id="KW-1185">Reference proteome</keyword>
<protein>
    <submittedName>
        <fullName evidence="2">Uncharacterized protein</fullName>
    </submittedName>
</protein>
<geneLocation type="plasmid" evidence="2 3">
    <name>unnamed1</name>
</geneLocation>
<evidence type="ECO:0000313" key="3">
    <source>
        <dbReference type="Proteomes" id="UP000830326"/>
    </source>
</evidence>
<accession>A0ABY4HIC9</accession>
<organism evidence="2 3">
    <name type="scientific">Halobacillus amylolyticus</name>
    <dbReference type="NCBI Taxonomy" id="2932259"/>
    <lineage>
        <taxon>Bacteria</taxon>
        <taxon>Bacillati</taxon>
        <taxon>Bacillota</taxon>
        <taxon>Bacilli</taxon>
        <taxon>Bacillales</taxon>
        <taxon>Bacillaceae</taxon>
        <taxon>Halobacillus</taxon>
    </lineage>
</organism>
<feature type="region of interest" description="Disordered" evidence="1">
    <location>
        <begin position="186"/>
        <end position="239"/>
    </location>
</feature>
<evidence type="ECO:0000313" key="2">
    <source>
        <dbReference type="EMBL" id="UOR14088.1"/>
    </source>
</evidence>
<gene>
    <name evidence="2" type="ORF">MUO15_21265</name>
</gene>
<reference evidence="2" key="1">
    <citation type="submission" date="2022-04" db="EMBL/GenBank/DDBJ databases">
        <title>Halobacillus sp. isolated from saltern.</title>
        <authorList>
            <person name="Won M."/>
            <person name="Lee C.-M."/>
            <person name="Woen H.-Y."/>
            <person name="Kwon S.-W."/>
        </authorList>
    </citation>
    <scope>NUCLEOTIDE SEQUENCE</scope>
    <source>
        <strain evidence="2">SSHM10-5</strain>
        <plasmid evidence="2">unnamed1</plasmid>
    </source>
</reference>
<keyword evidence="2" id="KW-0614">Plasmid</keyword>
<dbReference type="EMBL" id="CP095076">
    <property type="protein sequence ID" value="UOR14088.1"/>
    <property type="molecule type" value="Genomic_DNA"/>
</dbReference>
<dbReference type="Proteomes" id="UP000830326">
    <property type="component" value="Plasmid unnamed1"/>
</dbReference>
<proteinExistence type="predicted"/>
<evidence type="ECO:0000256" key="1">
    <source>
        <dbReference type="SAM" id="MobiDB-lite"/>
    </source>
</evidence>
<name>A0ABY4HIC9_9BACI</name>
<feature type="compositionally biased region" description="Basic and acidic residues" evidence="1">
    <location>
        <begin position="218"/>
        <end position="234"/>
    </location>
</feature>
<sequence>MFNSWKQFITWEKETKDTIDFKKSYVDVIGEKGDIVSGLFLAQIVYWYLPNKDGKSKLRIKKEGHYWIAKEKKEWYEEIRLTPANYRTAMKRLVEENLVVKKIFKFDSKTVTHIRLNIPEFLKRLNHVMKDREDQIDDDVSDFEEYIQDEINKETSPDSTSDMGYVESTHPEMLNQHIQKCRFNTSRHVESTRPLTENTEENTTKNTNIDSFHSSSSIDRKNTIHRETPTKKNDDDDENINKCNLLINENSCFQYLYHYLEKKKIANKDITQTIIKCSEKEITSFTKADLDKQWLRVIDQLEKGSITVFSKFFVNGLAMILKNKNIRKNHHDQVQRDQAKATERIRSRQQLRSNLYYDWLENNEEDFNESEDY</sequence>
<dbReference type="RefSeq" id="WP_245036177.1">
    <property type="nucleotide sequence ID" value="NZ_CP095076.1"/>
</dbReference>